<reference evidence="1 2" key="1">
    <citation type="submission" date="2015-06" db="EMBL/GenBank/DDBJ databases">
        <title>Draft genome assembly of filamentous brackish cyanobacterium Limnoraphis robusta strain CS-951.</title>
        <authorList>
            <person name="Willis A."/>
            <person name="Parks M."/>
            <person name="Burford M.A."/>
        </authorList>
    </citation>
    <scope>NUCLEOTIDE SEQUENCE [LARGE SCALE GENOMIC DNA]</scope>
    <source>
        <strain evidence="1 2">CS-951</strain>
    </source>
</reference>
<dbReference type="AlphaFoldDB" id="A0A0F5YI23"/>
<dbReference type="SUPFAM" id="SSF48452">
    <property type="entry name" value="TPR-like"/>
    <property type="match status" value="1"/>
</dbReference>
<dbReference type="OrthoDB" id="511267at2"/>
<organism evidence="1 2">
    <name type="scientific">Limnoraphis robusta CS-951</name>
    <dbReference type="NCBI Taxonomy" id="1637645"/>
    <lineage>
        <taxon>Bacteria</taxon>
        <taxon>Bacillati</taxon>
        <taxon>Cyanobacteriota</taxon>
        <taxon>Cyanophyceae</taxon>
        <taxon>Oscillatoriophycideae</taxon>
        <taxon>Oscillatoriales</taxon>
        <taxon>Sirenicapillariaceae</taxon>
        <taxon>Limnoraphis</taxon>
    </lineage>
</organism>
<dbReference type="RefSeq" id="WP_046278811.1">
    <property type="nucleotide sequence ID" value="NZ_LATL02000355.1"/>
</dbReference>
<sequence length="162" mass="18903">MQTAPESLSWSDIPTEVKDLLMQAVEQWEDTTQSEQYIYQALEKSGENYDVLIGVYRYFFYKNKPAMALKIAEMVLNKIKIEEQLPDSWEDQKPRLIQDQEQPKIRLYLNAYAATGYILARLGEIEQAKQITEQVKEIDTQRQSSATTVFEVLTRPSEEDEE</sequence>
<dbReference type="Gene3D" id="1.25.40.10">
    <property type="entry name" value="Tetratricopeptide repeat domain"/>
    <property type="match status" value="1"/>
</dbReference>
<gene>
    <name evidence="1" type="ORF">WN50_12195</name>
</gene>
<proteinExistence type="predicted"/>
<dbReference type="PATRIC" id="fig|1637645.4.peg.6950"/>
<protein>
    <recommendedName>
        <fullName evidence="3">Tetratricopeptide repeat protein</fullName>
    </recommendedName>
</protein>
<dbReference type="Proteomes" id="UP000033607">
    <property type="component" value="Unassembled WGS sequence"/>
</dbReference>
<comment type="caution">
    <text evidence="1">The sequence shown here is derived from an EMBL/GenBank/DDBJ whole genome shotgun (WGS) entry which is preliminary data.</text>
</comment>
<evidence type="ECO:0008006" key="3">
    <source>
        <dbReference type="Google" id="ProtNLM"/>
    </source>
</evidence>
<evidence type="ECO:0000313" key="1">
    <source>
        <dbReference type="EMBL" id="KKD37855.1"/>
    </source>
</evidence>
<dbReference type="EMBL" id="LATL02000355">
    <property type="protein sequence ID" value="KKD37855.1"/>
    <property type="molecule type" value="Genomic_DNA"/>
</dbReference>
<accession>A0A0F5YI23</accession>
<evidence type="ECO:0000313" key="2">
    <source>
        <dbReference type="Proteomes" id="UP000033607"/>
    </source>
</evidence>
<dbReference type="InterPro" id="IPR011990">
    <property type="entry name" value="TPR-like_helical_dom_sf"/>
</dbReference>
<name>A0A0F5YI23_9CYAN</name>